<proteinExistence type="predicted"/>
<dbReference type="EMBL" id="QFPJ01000013">
    <property type="protein sequence ID" value="PZQ22649.1"/>
    <property type="molecule type" value="Genomic_DNA"/>
</dbReference>
<dbReference type="SUPFAM" id="SSF51556">
    <property type="entry name" value="Metallo-dependent hydrolases"/>
    <property type="match status" value="1"/>
</dbReference>
<dbReference type="GO" id="GO:0016831">
    <property type="term" value="F:carboxy-lyase activity"/>
    <property type="evidence" value="ECO:0007669"/>
    <property type="project" value="InterPro"/>
</dbReference>
<dbReference type="PANTHER" id="PTHR21240:SF28">
    <property type="entry name" value="ISO-OROTATE DECARBOXYLASE (EUROFUNG)"/>
    <property type="match status" value="1"/>
</dbReference>
<sequence>MYNGKKVLDIHAHVSAPVHGTHALGLMLATNSPMNFDPRTGENAAISMTEEGWAAANKRHLAQMDDRSIDCQLIGPRPFLMLGWMQPHLLPSWTRLVNNSIAKQVSMSPDRFVGAAQLPQNAHADDLSDCIPELERCVHELGFKAVYLSPDPSGDRKAPGMDQRYWDPVYAKCQELGIPIIVHGTNCSDPRVATIPHNYQIGFVWEQYLATQLLTHGDVFERFPELKVVVCHCGGALDRFIKTDHHLGQKDRSKNLFFDTNALDLDFLEAAIKQRTPQRMCFGTEAPGSGAAVRPETGRPGDDLVPVISGFDFLSEADKQMIFHDNPAHVCPGLGALG</sequence>
<feature type="domain" description="Amidohydrolase-related" evidence="2">
    <location>
        <begin position="9"/>
        <end position="328"/>
    </location>
</feature>
<evidence type="ECO:0000256" key="1">
    <source>
        <dbReference type="ARBA" id="ARBA00023239"/>
    </source>
</evidence>
<gene>
    <name evidence="3" type="ORF">DI569_07945</name>
</gene>
<keyword evidence="1" id="KW-0456">Lyase</keyword>
<dbReference type="GO" id="GO:0016787">
    <property type="term" value="F:hydrolase activity"/>
    <property type="evidence" value="ECO:0007669"/>
    <property type="project" value="UniProtKB-KW"/>
</dbReference>
<comment type="caution">
    <text evidence="3">The sequence shown here is derived from an EMBL/GenBank/DDBJ whole genome shotgun (WGS) entry which is preliminary data.</text>
</comment>
<accession>A0A2W5L2S6</accession>
<dbReference type="Proteomes" id="UP000248597">
    <property type="component" value="Unassembled WGS sequence"/>
</dbReference>
<reference evidence="3 4" key="1">
    <citation type="submission" date="2017-08" db="EMBL/GenBank/DDBJ databases">
        <title>Infants hospitalized years apart are colonized by the same room-sourced microbial strains.</title>
        <authorList>
            <person name="Brooks B."/>
            <person name="Olm M.R."/>
            <person name="Firek B.A."/>
            <person name="Baker R."/>
            <person name="Thomas B.C."/>
            <person name="Morowitz M.J."/>
            <person name="Banfield J.F."/>
        </authorList>
    </citation>
    <scope>NUCLEOTIDE SEQUENCE [LARGE SCALE GENOMIC DNA]</scope>
    <source>
        <strain evidence="3">S2_005_003_R2_47</strain>
    </source>
</reference>
<dbReference type="PANTHER" id="PTHR21240">
    <property type="entry name" value="2-AMINO-3-CARBOXYLMUCONATE-6-SEMIALDEHYDE DECARBOXYLASE"/>
    <property type="match status" value="1"/>
</dbReference>
<dbReference type="Pfam" id="PF04909">
    <property type="entry name" value="Amidohydro_2"/>
    <property type="match status" value="1"/>
</dbReference>
<dbReference type="InterPro" id="IPR032465">
    <property type="entry name" value="ACMSD"/>
</dbReference>
<name>A0A2W5L2S6_SPHMC</name>
<evidence type="ECO:0000313" key="4">
    <source>
        <dbReference type="Proteomes" id="UP000248597"/>
    </source>
</evidence>
<dbReference type="InterPro" id="IPR032466">
    <property type="entry name" value="Metal_Hydrolase"/>
</dbReference>
<dbReference type="GO" id="GO:0005737">
    <property type="term" value="C:cytoplasm"/>
    <property type="evidence" value="ECO:0007669"/>
    <property type="project" value="TreeGrafter"/>
</dbReference>
<evidence type="ECO:0000313" key="3">
    <source>
        <dbReference type="EMBL" id="PZQ22649.1"/>
    </source>
</evidence>
<dbReference type="AlphaFoldDB" id="A0A2W5L2S6"/>
<organism evidence="3 4">
    <name type="scientific">Sphingopyxis macrogoltabida</name>
    <name type="common">Sphingomonas macrogoltabidus</name>
    <dbReference type="NCBI Taxonomy" id="33050"/>
    <lineage>
        <taxon>Bacteria</taxon>
        <taxon>Pseudomonadati</taxon>
        <taxon>Pseudomonadota</taxon>
        <taxon>Alphaproteobacteria</taxon>
        <taxon>Sphingomonadales</taxon>
        <taxon>Sphingomonadaceae</taxon>
        <taxon>Sphingopyxis</taxon>
    </lineage>
</organism>
<protein>
    <submittedName>
        <fullName evidence="3">Amidohydrolase</fullName>
    </submittedName>
</protein>
<keyword evidence="3" id="KW-0378">Hydrolase</keyword>
<dbReference type="InterPro" id="IPR006680">
    <property type="entry name" value="Amidohydro-rel"/>
</dbReference>
<evidence type="ECO:0000259" key="2">
    <source>
        <dbReference type="Pfam" id="PF04909"/>
    </source>
</evidence>
<dbReference type="Gene3D" id="3.20.20.140">
    <property type="entry name" value="Metal-dependent hydrolases"/>
    <property type="match status" value="1"/>
</dbReference>
<dbReference type="GO" id="GO:0019748">
    <property type="term" value="P:secondary metabolic process"/>
    <property type="evidence" value="ECO:0007669"/>
    <property type="project" value="TreeGrafter"/>
</dbReference>